<reference evidence="1 2" key="1">
    <citation type="submission" date="2019-02" db="EMBL/GenBank/DDBJ databases">
        <title>Isolation of virulent Lactobacillus brevis phages.</title>
        <authorList>
            <person name="Feyereisen M."/>
            <person name="Mahony J."/>
            <person name="O'Sullivan T."/>
            <person name="van Sinderen D."/>
        </authorList>
    </citation>
    <scope>NUCLEOTIDE SEQUENCE [LARGE SCALE GENOMIC DNA]</scope>
</reference>
<protein>
    <submittedName>
        <fullName evidence="1">Capsid and scaffold protein</fullName>
    </submittedName>
</protein>
<organism evidence="1 2">
    <name type="scientific">Lactobacillus phage 3-521</name>
    <dbReference type="NCBI Taxonomy" id="2510943"/>
    <lineage>
        <taxon>Viruses</taxon>
        <taxon>Duplodnaviria</taxon>
        <taxon>Heunggongvirae</taxon>
        <taxon>Uroviricota</taxon>
        <taxon>Caudoviricetes</taxon>
        <taxon>Herelleviridae</taxon>
        <taxon>Watanabevirus</taxon>
        <taxon>Watanabevirus wv3521</taxon>
    </lineage>
</organism>
<evidence type="ECO:0000313" key="2">
    <source>
        <dbReference type="Proteomes" id="UP000309991"/>
    </source>
</evidence>
<evidence type="ECO:0000313" key="1">
    <source>
        <dbReference type="EMBL" id="QBJ03595.1"/>
    </source>
</evidence>
<sequence length="1476" mass="159346">MKQLILVGNQKVKFQDTETIISLTLVSDGNTVTIDKNKTYSVKIKNGTGYVKSLDATPNTTNNMVTFSTSGFDGLPVDAYFIELWVIDTNGQTIYPSDSFIELDITANATGVEGQVLPAITMQEFEERFSTLQSDLEAKVSTLIGPTGATGNGISGVSTQYQLGTDGVNVPTGTWSDTPSTPTDTLPYMWTRNVTTYTDKSTHTSYNISAKGTQGNNFTIQGSTSSIAGLPSIGTDGEGYMVGTELYVWTNGKWNDIVNMKGVQGDQGIQGIQGVKGDTGTGIQSTSTDYELSSQGVEVPNTGWSTTIPVTTNDLPYLWTRVTITFTDSSQHVIYFTSNKGDKGDKGDTGEKGDTGANLAVKGAVDKATSLPSTGNSEGDAYLVGTDLYVYTSGAWKDCGPIVAENTVLYNADGSLNVNGTNFTYVQDLRNGKIQYNDGTKNVQVTPMDADKEASDILAARTYTDSSVSALSTNVDTKLSSKANTADLSTGLATKADDSKVVHDNHDNTITANGASYDLSKSGLAPISYWSSGSFNDLPLGTVFANSTVMTDGPDTIRVFTTTTFYSTQWGGRRVQIAIADSTNLMYFRVYEGVTWRSWTLLSDDSKVVHSTDMRKPASDVSGIDEVNALQTQVDNSAVGTNLAIGTNQEYSMGYGIPTTTWEDGYAYEKLPTTINNGEILPQDPGFWYTLTQGVTYTQTIWFETDANVKDLSAAQITWYTAAGHDFQPAIVQKLGQNSYKVVSTHTWPGKGDNNVRLFDIENLDSAFDFSTGTYLKFGKLKLEKGSVATDWCPNPEDKVNVADMRKPASDVAGIEEVNAKQDKIGYTPADDSKVAHLSGANNFDTLPTVNNTPLLTSDKLPDNIVKQGDVIGNINYAMYLASYPTTVGQLVVADGTVDSTKTKFITTTNSYPIPPNVTSMIWETPQINMPLLVGNVIAFYDNSGNFISANAYDATTSYQLINIPKNAYSFKISCGSNSLNSVKLFSGSSYIDSSPYPIVMGVRIKDKMAATTDDVTTAISTATANMVDSSKPTNFTDNVTFANTPKMSNGDPLITASQTGDVSKLLTKDKSNYVNAINELSSIVDRFYPVASQAIPTDNVSYSNQGLVYNYDPSNNTVIFRKNDPSYSINYDTSVVGTNFTENSGGAAPLGGIRIYFGFKAIHYINGTEGTLSDINYYVLDPTSTAKSGELGLLKGIPYYLTGENFTVGSNYTIDFSGNGMNLSTSGNNRISPKLIISNKGNGVLNITPYHGEDFKDDKSEGYWIYPYITKMVSYSVDTTAMKALPDGYSYDYVKDTNPSSTGNYLTAWGQGSYQYKFDLNNLGNGYSIDSMGSSITINVSIKGIDKSFPSGYSVFDGYKSSQFPSNAFTTYPGDNQDAVGISYINLLWKLSKEDIISGSSYTAYYQAISGTGNSAFYAIKLVINNDNTISIYAIAPFINDDSTTYDPSKSMSVSSRHSSFSSTSITAISIINNA</sequence>
<dbReference type="Proteomes" id="UP000309991">
    <property type="component" value="Segment"/>
</dbReference>
<name>A0A4Y5FEV5_9CAUD</name>
<keyword evidence="2" id="KW-1185">Reference proteome</keyword>
<accession>A0A4Y5FEV5</accession>
<dbReference type="EMBL" id="MK504444">
    <property type="protein sequence ID" value="QBJ03595.1"/>
    <property type="molecule type" value="Genomic_DNA"/>
</dbReference>
<gene>
    <name evidence="1" type="ORF">UCC3521_0057</name>
</gene>
<proteinExistence type="predicted"/>